<reference evidence="2 3" key="1">
    <citation type="submission" date="2020-08" db="EMBL/GenBank/DDBJ databases">
        <title>Genomic Encyclopedia of Type Strains, Phase IV (KMG-V): Genome sequencing to study the core and pangenomes of soil and plant-associated prokaryotes.</title>
        <authorList>
            <person name="Whitman W."/>
        </authorList>
    </citation>
    <scope>NUCLEOTIDE SEQUENCE [LARGE SCALE GENOMIC DNA]</scope>
    <source>
        <strain evidence="2 3">SEMIA 4084</strain>
    </source>
</reference>
<dbReference type="NCBIfam" id="NF010443">
    <property type="entry name" value="PRK13869.1"/>
    <property type="match status" value="1"/>
</dbReference>
<organism evidence="2 3">
    <name type="scientific">Rhizobium giardinii</name>
    <dbReference type="NCBI Taxonomy" id="56731"/>
    <lineage>
        <taxon>Bacteria</taxon>
        <taxon>Pseudomonadati</taxon>
        <taxon>Pseudomonadota</taxon>
        <taxon>Alphaproteobacteria</taxon>
        <taxon>Hyphomicrobiales</taxon>
        <taxon>Rhizobiaceae</taxon>
        <taxon>Rhizobium/Agrobacterium group</taxon>
        <taxon>Rhizobium</taxon>
    </lineage>
</organism>
<proteinExistence type="predicted"/>
<dbReference type="InterPro" id="IPR025669">
    <property type="entry name" value="AAA_dom"/>
</dbReference>
<dbReference type="AlphaFoldDB" id="A0A7W8XAY2"/>
<dbReference type="NCBIfam" id="TIGR03453">
    <property type="entry name" value="partition_RepA"/>
    <property type="match status" value="1"/>
</dbReference>
<feature type="domain" description="AAA" evidence="1">
    <location>
        <begin position="172"/>
        <end position="354"/>
    </location>
</feature>
<protein>
    <submittedName>
        <fullName evidence="2">Chromosome partitioning protein</fullName>
    </submittedName>
</protein>
<dbReference type="Proteomes" id="UP000585507">
    <property type="component" value="Unassembled WGS sequence"/>
</dbReference>
<dbReference type="InterPro" id="IPR050678">
    <property type="entry name" value="DNA_Partitioning_ATPase"/>
</dbReference>
<dbReference type="InterPro" id="IPR017818">
    <property type="entry name" value="Plasmid_partition_RepA"/>
</dbReference>
<dbReference type="Pfam" id="PF13614">
    <property type="entry name" value="AAA_31"/>
    <property type="match status" value="1"/>
</dbReference>
<evidence type="ECO:0000313" key="3">
    <source>
        <dbReference type="Proteomes" id="UP000585507"/>
    </source>
</evidence>
<evidence type="ECO:0000259" key="1">
    <source>
        <dbReference type="Pfam" id="PF13614"/>
    </source>
</evidence>
<dbReference type="InterPro" id="IPR027417">
    <property type="entry name" value="P-loop_NTPase"/>
</dbReference>
<dbReference type="EMBL" id="JACHBK010000015">
    <property type="protein sequence ID" value="MBB5538714.1"/>
    <property type="molecule type" value="Genomic_DNA"/>
</dbReference>
<keyword evidence="3" id="KW-1185">Reference proteome</keyword>
<dbReference type="PANTHER" id="PTHR13696:SF52">
    <property type="entry name" value="PARA FAMILY PROTEIN CT_582"/>
    <property type="match status" value="1"/>
</dbReference>
<dbReference type="Gene3D" id="3.40.50.300">
    <property type="entry name" value="P-loop containing nucleotide triphosphate hydrolases"/>
    <property type="match status" value="1"/>
</dbReference>
<comment type="caution">
    <text evidence="2">The sequence shown here is derived from an EMBL/GenBank/DDBJ whole genome shotgun (WGS) entry which is preliminary data.</text>
</comment>
<dbReference type="SUPFAM" id="SSF52540">
    <property type="entry name" value="P-loop containing nucleoside triphosphate hydrolases"/>
    <property type="match status" value="1"/>
</dbReference>
<evidence type="ECO:0000313" key="2">
    <source>
        <dbReference type="EMBL" id="MBB5538714.1"/>
    </source>
</evidence>
<gene>
    <name evidence="2" type="ORF">GGD55_005454</name>
</gene>
<sequence length="456" mass="51385">MNLNSRRICSDRVNFLLTKKILLTDQNRSLLSLAELSRFREKYRHWQEMGFEMAKTAAKAAPVFEGLTALMERHADALSSQLQAHHLKVFPPTSEKGIRTFAPSEASKLLGVGESYLRQTASEMPELNVSISPGGRRTFSIEDIHAIRKHMDQVGRGSRRYLPHRRDGEQLQVISVMNFKGGSGKTTTAAHLAQYLAMRGYRILAIDLDPQASLSALFGSQPETDVGPNETLYGAIRYDEEQVPIEQVVRGTYIPDLHLIPGNLELMEFEHDTPRALMKRKEGDTLFYGRISQVIEDIADNYDVVVIDCPPQLGYLTLSALTAATSILVTVHPQMLDVMSMNQFLAMTSNLLREIENAGAQFKFNWMRYLITRFEPSDGPQNQMVGYLRSIFGENVLNFPMLKTTAVSDAGLTNQTLFEVERSQFTRSTYDRALEAMNAVNDEIESLIKKAWGRPT</sequence>
<accession>A0A7W8XAY2</accession>
<dbReference type="CDD" id="cd02042">
    <property type="entry name" value="ParAB_family"/>
    <property type="match status" value="1"/>
</dbReference>
<name>A0A7W8XAY2_9HYPH</name>
<dbReference type="PANTHER" id="PTHR13696">
    <property type="entry name" value="P-LOOP CONTAINING NUCLEOSIDE TRIPHOSPHATE HYDROLASE"/>
    <property type="match status" value="1"/>
</dbReference>